<dbReference type="GO" id="GO:0016020">
    <property type="term" value="C:membrane"/>
    <property type="evidence" value="ECO:0007669"/>
    <property type="project" value="GOC"/>
</dbReference>
<keyword evidence="4 7" id="KW-0732">Signal</keyword>
<comment type="similarity">
    <text evidence="2 6">Belongs to the glycosyl hydrolase 30 family.</text>
</comment>
<keyword evidence="11" id="KW-1185">Reference proteome</keyword>
<dbReference type="InterPro" id="IPR033453">
    <property type="entry name" value="Glyco_hydro_30_TIM-barrel"/>
</dbReference>
<dbReference type="PANTHER" id="PTHR11069">
    <property type="entry name" value="GLUCOSYLCERAMIDASE"/>
    <property type="match status" value="1"/>
</dbReference>
<evidence type="ECO:0000256" key="2">
    <source>
        <dbReference type="ARBA" id="ARBA00005382"/>
    </source>
</evidence>
<evidence type="ECO:0000256" key="5">
    <source>
        <dbReference type="ARBA" id="ARBA00022801"/>
    </source>
</evidence>
<evidence type="ECO:0000259" key="8">
    <source>
        <dbReference type="Pfam" id="PF02055"/>
    </source>
</evidence>
<feature type="domain" description="Glycosyl hydrolase family 30 beta sandwich" evidence="9">
    <location>
        <begin position="478"/>
        <end position="539"/>
    </location>
</feature>
<sequence length="542" mass="61592">MRVYMAFAALMLVVETTQSMPCAPQEFTDGIVCVCNDTYCDTLEDVEPTGENDFVAVSSSKSGMRFAVSKGEFTKVAPISLDYDRNEPIVILRPKRSFWDSIIGIFESKNATIKVDRSITYQEIVGFGGALTGSASWNLDQLTPALQNHVYRSFYSKDKGIAYNMLRLTIGGSDFDFEPWAYNEFPENDASLSNFTKLDPRDARKVEQIKQLMEISNNKNIKFYGTAWSPPKWMKTNNAWTGPSALKLEYYQTWADYHLKWLELMDQAGLNMWGISTGNEPINGVIGFLIIKFLSLGWIPQTQAKWLAENFGPTLRNSKYKNILIMGPEDQRIVLPNWLDIMESTVKGSTSYLDGISLHWYWDFFIPASFLDKSHDQFEGKIIINTESSAGSFPLQRHMPILGDWGRAEQYLNDFMSDFQHHLNGWIDWNLILDEQGGPNYVQNFVDAPIIRANDSTLIYKQPLFYAIGHFSRFMQPGSVRVEASSSERNVKTAAFKQPDGSIALVVHNREYTTVNLEVEDSVRGTIKLSLPGKSIHTIIYK</sequence>
<dbReference type="EMBL" id="LR899011">
    <property type="protein sequence ID" value="CAD7084986.1"/>
    <property type="molecule type" value="Genomic_DNA"/>
</dbReference>
<dbReference type="FunCoup" id="A0A7R8UQC0">
    <property type="interactions" value="130"/>
</dbReference>
<keyword evidence="6" id="KW-0326">Glycosidase</keyword>
<name>A0A7R8UQC0_HERIL</name>
<evidence type="ECO:0000256" key="4">
    <source>
        <dbReference type="ARBA" id="ARBA00022729"/>
    </source>
</evidence>
<dbReference type="Gene3D" id="3.20.20.80">
    <property type="entry name" value="Glycosidases"/>
    <property type="match status" value="1"/>
</dbReference>
<dbReference type="OMA" id="NEPLNRG"/>
<gene>
    <name evidence="10" type="ORF">HERILL_LOCUS7854</name>
</gene>
<dbReference type="PANTHER" id="PTHR11069:SF23">
    <property type="entry name" value="LYSOSOMAL ACID GLUCOSYLCERAMIDASE"/>
    <property type="match status" value="1"/>
</dbReference>
<evidence type="ECO:0000256" key="7">
    <source>
        <dbReference type="SAM" id="SignalP"/>
    </source>
</evidence>
<feature type="domain" description="Glycosyl hydrolase family 30 TIM-barrel" evidence="8">
    <location>
        <begin position="124"/>
        <end position="475"/>
    </location>
</feature>
<dbReference type="Proteomes" id="UP000594454">
    <property type="component" value="Chromosome 3"/>
</dbReference>
<proteinExistence type="inferred from homology"/>
<dbReference type="AlphaFoldDB" id="A0A7R8UQC0"/>
<dbReference type="SUPFAM" id="SSF51445">
    <property type="entry name" value="(Trans)glycosidases"/>
    <property type="match status" value="1"/>
</dbReference>
<dbReference type="InterPro" id="IPR001139">
    <property type="entry name" value="Glyco_hydro_30"/>
</dbReference>
<feature type="signal peptide" evidence="7">
    <location>
        <begin position="1"/>
        <end position="19"/>
    </location>
</feature>
<evidence type="ECO:0000313" key="11">
    <source>
        <dbReference type="Proteomes" id="UP000594454"/>
    </source>
</evidence>
<keyword evidence="5 6" id="KW-0378">Hydrolase</keyword>
<dbReference type="InterPro" id="IPR017853">
    <property type="entry name" value="GH"/>
</dbReference>
<keyword evidence="6" id="KW-0746">Sphingolipid metabolism</keyword>
<protein>
    <recommendedName>
        <fullName evidence="3 6">Glucosylceramidase</fullName>
        <ecNumber evidence="3 6">3.2.1.45</ecNumber>
    </recommendedName>
</protein>
<dbReference type="OrthoDB" id="2160638at2759"/>
<accession>A0A7R8UQC0</accession>
<comment type="catalytic activity">
    <reaction evidence="1">
        <text>a beta-D-glucosyl-(1&lt;-&gt;1')-N-acylsphing-4-enine + H2O = an N-acylsphing-4-enine + D-glucose</text>
        <dbReference type="Rhea" id="RHEA:13269"/>
        <dbReference type="ChEBI" id="CHEBI:4167"/>
        <dbReference type="ChEBI" id="CHEBI:15377"/>
        <dbReference type="ChEBI" id="CHEBI:22801"/>
        <dbReference type="ChEBI" id="CHEBI:52639"/>
        <dbReference type="EC" id="3.2.1.45"/>
    </reaction>
    <physiologicalReaction direction="left-to-right" evidence="1">
        <dbReference type="Rhea" id="RHEA:13270"/>
    </physiologicalReaction>
</comment>
<dbReference type="SUPFAM" id="SSF51011">
    <property type="entry name" value="Glycosyl hydrolase domain"/>
    <property type="match status" value="2"/>
</dbReference>
<feature type="chain" id="PRO_5031503856" description="Glucosylceramidase" evidence="7">
    <location>
        <begin position="20"/>
        <end position="542"/>
    </location>
</feature>
<dbReference type="GO" id="GO:0006680">
    <property type="term" value="P:glucosylceramide catabolic process"/>
    <property type="evidence" value="ECO:0007669"/>
    <property type="project" value="TreeGrafter"/>
</dbReference>
<evidence type="ECO:0000313" key="10">
    <source>
        <dbReference type="EMBL" id="CAD7084986.1"/>
    </source>
</evidence>
<dbReference type="InParanoid" id="A0A7R8UQC0"/>
<reference evidence="10 11" key="1">
    <citation type="submission" date="2020-11" db="EMBL/GenBank/DDBJ databases">
        <authorList>
            <person name="Wallbank WR R."/>
            <person name="Pardo Diaz C."/>
            <person name="Kozak K."/>
            <person name="Martin S."/>
            <person name="Jiggins C."/>
            <person name="Moest M."/>
            <person name="Warren A I."/>
            <person name="Generalovic N T."/>
            <person name="Byers J.R.P. K."/>
            <person name="Montejo-Kovacevich G."/>
            <person name="Yen C E."/>
        </authorList>
    </citation>
    <scope>NUCLEOTIDE SEQUENCE [LARGE SCALE GENOMIC DNA]</scope>
</reference>
<dbReference type="GO" id="GO:0004348">
    <property type="term" value="F:glucosylceramidase activity"/>
    <property type="evidence" value="ECO:0007669"/>
    <property type="project" value="UniProtKB-EC"/>
</dbReference>
<dbReference type="Pfam" id="PF02055">
    <property type="entry name" value="Glyco_hydro_30"/>
    <property type="match status" value="1"/>
</dbReference>
<keyword evidence="6" id="KW-0443">Lipid metabolism</keyword>
<evidence type="ECO:0000256" key="1">
    <source>
        <dbReference type="ARBA" id="ARBA00001013"/>
    </source>
</evidence>
<evidence type="ECO:0000259" key="9">
    <source>
        <dbReference type="Pfam" id="PF17189"/>
    </source>
</evidence>
<evidence type="ECO:0000256" key="6">
    <source>
        <dbReference type="RuleBase" id="RU361188"/>
    </source>
</evidence>
<organism evidence="10 11">
    <name type="scientific">Hermetia illucens</name>
    <name type="common">Black soldier fly</name>
    <dbReference type="NCBI Taxonomy" id="343691"/>
    <lineage>
        <taxon>Eukaryota</taxon>
        <taxon>Metazoa</taxon>
        <taxon>Ecdysozoa</taxon>
        <taxon>Arthropoda</taxon>
        <taxon>Hexapoda</taxon>
        <taxon>Insecta</taxon>
        <taxon>Pterygota</taxon>
        <taxon>Neoptera</taxon>
        <taxon>Endopterygota</taxon>
        <taxon>Diptera</taxon>
        <taxon>Brachycera</taxon>
        <taxon>Stratiomyomorpha</taxon>
        <taxon>Stratiomyidae</taxon>
        <taxon>Hermetiinae</taxon>
        <taxon>Hermetia</taxon>
    </lineage>
</organism>
<dbReference type="EC" id="3.2.1.45" evidence="3 6"/>
<dbReference type="InterPro" id="IPR033452">
    <property type="entry name" value="GH30_C"/>
</dbReference>
<evidence type="ECO:0000256" key="3">
    <source>
        <dbReference type="ARBA" id="ARBA00012658"/>
    </source>
</evidence>
<dbReference type="Pfam" id="PF17189">
    <property type="entry name" value="Glyco_hydro_30C"/>
    <property type="match status" value="1"/>
</dbReference>